<dbReference type="GO" id="GO:0016020">
    <property type="term" value="C:membrane"/>
    <property type="evidence" value="ECO:0007669"/>
    <property type="project" value="UniProtKB-SubCell"/>
</dbReference>
<sequence>MHLWSAGLSIVLAAASLAGGTAKLAGARAMRADARRFGFRFATYRFIGGLELAAAAGLVAGLFVGPLGMAAAGGLVALMAGATLVHARVKDPAVKTLSPIAVGVLAAVTGTLLALVNT</sequence>
<comment type="caution">
    <text evidence="6">The sequence shown here is derived from an EMBL/GenBank/DDBJ whole genome shotgun (WGS) entry which is preliminary data.</text>
</comment>
<dbReference type="Pfam" id="PF13564">
    <property type="entry name" value="DoxX_2"/>
    <property type="match status" value="1"/>
</dbReference>
<name>A0A8J3VT82_9ACTN</name>
<feature type="transmembrane region" description="Helical" evidence="5">
    <location>
        <begin position="46"/>
        <end position="64"/>
    </location>
</feature>
<feature type="transmembrane region" description="Helical" evidence="5">
    <location>
        <begin position="96"/>
        <end position="116"/>
    </location>
</feature>
<keyword evidence="3 5" id="KW-1133">Transmembrane helix</keyword>
<dbReference type="RefSeq" id="WP_203920791.1">
    <property type="nucleotide sequence ID" value="NZ_BONZ01000050.1"/>
</dbReference>
<evidence type="ECO:0000256" key="4">
    <source>
        <dbReference type="ARBA" id="ARBA00023136"/>
    </source>
</evidence>
<dbReference type="InterPro" id="IPR032808">
    <property type="entry name" value="DoxX"/>
</dbReference>
<keyword evidence="2 5" id="KW-0812">Transmembrane</keyword>
<evidence type="ECO:0000256" key="2">
    <source>
        <dbReference type="ARBA" id="ARBA00022692"/>
    </source>
</evidence>
<dbReference type="EMBL" id="BONZ01000050">
    <property type="protein sequence ID" value="GIH17233.1"/>
    <property type="molecule type" value="Genomic_DNA"/>
</dbReference>
<evidence type="ECO:0000256" key="3">
    <source>
        <dbReference type="ARBA" id="ARBA00022989"/>
    </source>
</evidence>
<evidence type="ECO:0000313" key="7">
    <source>
        <dbReference type="Proteomes" id="UP000642748"/>
    </source>
</evidence>
<protein>
    <recommendedName>
        <fullName evidence="8">DoxX-like family protein</fullName>
    </recommendedName>
</protein>
<feature type="transmembrane region" description="Helical" evidence="5">
    <location>
        <begin position="6"/>
        <end position="25"/>
    </location>
</feature>
<comment type="subcellular location">
    <subcellularLocation>
        <location evidence="1">Membrane</location>
        <topology evidence="1">Multi-pass membrane protein</topology>
    </subcellularLocation>
</comment>
<accession>A0A8J3VT82</accession>
<evidence type="ECO:0000256" key="1">
    <source>
        <dbReference type="ARBA" id="ARBA00004141"/>
    </source>
</evidence>
<gene>
    <name evidence="6" type="ORF">Raf01_54050</name>
</gene>
<keyword evidence="7" id="KW-1185">Reference proteome</keyword>
<proteinExistence type="predicted"/>
<evidence type="ECO:0008006" key="8">
    <source>
        <dbReference type="Google" id="ProtNLM"/>
    </source>
</evidence>
<organism evidence="6 7">
    <name type="scientific">Rugosimonospora africana</name>
    <dbReference type="NCBI Taxonomy" id="556532"/>
    <lineage>
        <taxon>Bacteria</taxon>
        <taxon>Bacillati</taxon>
        <taxon>Actinomycetota</taxon>
        <taxon>Actinomycetes</taxon>
        <taxon>Micromonosporales</taxon>
        <taxon>Micromonosporaceae</taxon>
        <taxon>Rugosimonospora</taxon>
    </lineage>
</organism>
<reference evidence="6" key="1">
    <citation type="submission" date="2021-01" db="EMBL/GenBank/DDBJ databases">
        <title>Whole genome shotgun sequence of Rugosimonospora africana NBRC 104875.</title>
        <authorList>
            <person name="Komaki H."/>
            <person name="Tamura T."/>
        </authorList>
    </citation>
    <scope>NUCLEOTIDE SEQUENCE</scope>
    <source>
        <strain evidence="6">NBRC 104875</strain>
    </source>
</reference>
<evidence type="ECO:0000313" key="6">
    <source>
        <dbReference type="EMBL" id="GIH17233.1"/>
    </source>
</evidence>
<dbReference type="AlphaFoldDB" id="A0A8J3VT82"/>
<keyword evidence="4 5" id="KW-0472">Membrane</keyword>
<evidence type="ECO:0000256" key="5">
    <source>
        <dbReference type="SAM" id="Phobius"/>
    </source>
</evidence>
<dbReference type="Proteomes" id="UP000642748">
    <property type="component" value="Unassembled WGS sequence"/>
</dbReference>